<dbReference type="EMBL" id="CAFBAA010000001">
    <property type="protein sequence ID" value="CAB4839947.1"/>
    <property type="molecule type" value="Genomic_DNA"/>
</dbReference>
<dbReference type="AlphaFoldDB" id="A0A6J6NTH8"/>
<evidence type="ECO:0000313" key="2">
    <source>
        <dbReference type="EMBL" id="CAB4839947.1"/>
    </source>
</evidence>
<proteinExistence type="predicted"/>
<reference evidence="1" key="1">
    <citation type="submission" date="2020-05" db="EMBL/GenBank/DDBJ databases">
        <authorList>
            <person name="Chiriac C."/>
            <person name="Salcher M."/>
            <person name="Ghai R."/>
            <person name="Kavagutti S V."/>
        </authorList>
    </citation>
    <scope>NUCLEOTIDE SEQUENCE</scope>
</reference>
<accession>A0A6J6NTH8</accession>
<sequence>MRTGIAKVLATGLLVMIASASLPSSAQAAVALPGGTCAKVNTKTKIATVAYTCTKNAKTKKLTWTRSSPLLAASRCASIKSSYTESLAGYDSAVKQLNELEAKLNEPSLNESPSPQLDNLRAAVKGMKSVTLPLLKGLVDDAGAEYQAGCVK</sequence>
<dbReference type="EMBL" id="CAEZXN010000007">
    <property type="protein sequence ID" value="CAB4689787.1"/>
    <property type="molecule type" value="Genomic_DNA"/>
</dbReference>
<gene>
    <name evidence="1" type="ORF">UFOPK2423_00497</name>
    <name evidence="2" type="ORF">UFOPK3266_00022</name>
</gene>
<name>A0A6J6NTH8_9ZZZZ</name>
<evidence type="ECO:0000313" key="1">
    <source>
        <dbReference type="EMBL" id="CAB4689787.1"/>
    </source>
</evidence>
<organism evidence="1">
    <name type="scientific">freshwater metagenome</name>
    <dbReference type="NCBI Taxonomy" id="449393"/>
    <lineage>
        <taxon>unclassified sequences</taxon>
        <taxon>metagenomes</taxon>
        <taxon>ecological metagenomes</taxon>
    </lineage>
</organism>
<protein>
    <submittedName>
        <fullName evidence="1">Unannotated protein</fullName>
    </submittedName>
</protein>